<dbReference type="RefSeq" id="XP_021563344.1">
    <property type="nucleotide sequence ID" value="XM_021707669.1"/>
</dbReference>
<dbReference type="PANTHER" id="PTHR12482:SF3">
    <property type="entry name" value="PROTEIN FAM135B"/>
    <property type="match status" value="1"/>
</dbReference>
<evidence type="ECO:0000313" key="2">
    <source>
        <dbReference type="RefSeq" id="XP_021563344.1"/>
    </source>
</evidence>
<name>A0A3Q0DFW4_CARSF</name>
<feature type="non-terminal residue" evidence="2">
    <location>
        <position position="1"/>
    </location>
</feature>
<keyword evidence="1" id="KW-1185">Reference proteome</keyword>
<gene>
    <name evidence="2" type="primary">LOC103249714</name>
</gene>
<evidence type="ECO:0000313" key="1">
    <source>
        <dbReference type="Proteomes" id="UP000189704"/>
    </source>
</evidence>
<dbReference type="OrthoDB" id="273452at2759"/>
<dbReference type="PANTHER" id="PTHR12482">
    <property type="entry name" value="LIPASE ROG1-RELATED-RELATED"/>
    <property type="match status" value="1"/>
</dbReference>
<reference evidence="2" key="1">
    <citation type="submission" date="2025-08" db="UniProtKB">
        <authorList>
            <consortium name="RefSeq"/>
        </authorList>
    </citation>
    <scope>IDENTIFICATION</scope>
</reference>
<sequence>YYQIRVTLKVSSRIPHRLSASIVGQTESSSLHSACVHESTAHSRVFQILYRNEEAPINDAVIFRAHLLLDGERVEDALSEVDFQLKMDLHFTDSEQQLRDVAGAPMISSRTLGLHFHPRNGLHHQVPVMFDYFHLSVISVTIHAALVALQQPLI</sequence>
<dbReference type="AlphaFoldDB" id="A0A3Q0DFW4"/>
<feature type="non-terminal residue" evidence="2">
    <location>
        <position position="154"/>
    </location>
</feature>
<organism evidence="1 2">
    <name type="scientific">Carlito syrichta</name>
    <name type="common">Philippine tarsier</name>
    <name type="synonym">Tarsius syrichta</name>
    <dbReference type="NCBI Taxonomy" id="1868482"/>
    <lineage>
        <taxon>Eukaryota</taxon>
        <taxon>Metazoa</taxon>
        <taxon>Chordata</taxon>
        <taxon>Craniata</taxon>
        <taxon>Vertebrata</taxon>
        <taxon>Euteleostomi</taxon>
        <taxon>Mammalia</taxon>
        <taxon>Eutheria</taxon>
        <taxon>Euarchontoglires</taxon>
        <taxon>Primates</taxon>
        <taxon>Haplorrhini</taxon>
        <taxon>Tarsiiformes</taxon>
        <taxon>Tarsiidae</taxon>
        <taxon>Carlito</taxon>
    </lineage>
</organism>
<dbReference type="InterPro" id="IPR044294">
    <property type="entry name" value="Lipase-like"/>
</dbReference>
<accession>A0A3Q0DFW4</accession>
<proteinExistence type="predicted"/>
<protein>
    <submittedName>
        <fullName evidence="2">Protein FAM135B-like</fullName>
    </submittedName>
</protein>
<dbReference type="GeneID" id="103249714"/>
<dbReference type="KEGG" id="csyr:103249714"/>
<dbReference type="Proteomes" id="UP000189704">
    <property type="component" value="Unplaced"/>
</dbReference>
<dbReference type="InterPro" id="IPR022122">
    <property type="entry name" value="DUF3657"/>
</dbReference>
<dbReference type="Pfam" id="PF12394">
    <property type="entry name" value="DUF3657"/>
    <property type="match status" value="1"/>
</dbReference>